<dbReference type="InterPro" id="IPR002938">
    <property type="entry name" value="FAD-bd"/>
</dbReference>
<dbReference type="OrthoDB" id="47494at2759"/>
<dbReference type="PRINTS" id="PR00420">
    <property type="entry name" value="RNGMNOXGNASE"/>
</dbReference>
<sequence>MPSPHVLIIGAGMSGLTLAQQLKKNNISFTVFERDVRNDSRGQGWALSLFGEAYDLMKTLMPSELGPVEQTSHLYPLDLQPQFSFYNITHPEFRVGVMADDTLKVVRANRRRMREWLMQGIDVQFNKRLLRVEEHGDKVTAYFEDGTSAKGDFLVGAEGTRSVVRRQHFLKGQDVMKPLPIGSIFGEISLSDDDFSEQLTNSHSNYIVMDPRLSGDEQTAIFCALNRVSPDGKTGYYYYILLWVDKNTPKVGEKKWTESASQEQLAAFAREKTNNYPYKLRSLVDKIPTEGYNTPGFQLQSVELEPEQLPPGRVLLIGDAAHSMAPFRALAANTAFVDAFRLSDVITRARDTQASGEALNDLISAFNEDMISRGKFASSVSNTVLEAYGEEAKFITLDREARLIPPKTVKLEDVKILA</sequence>
<protein>
    <recommendedName>
        <fullName evidence="6">Cyclic nucleotide-binding domain-containing protein</fullName>
    </recommendedName>
</protein>
<keyword evidence="8" id="KW-1185">Reference proteome</keyword>
<dbReference type="STRING" id="278944.A0A4Z1HC32"/>
<proteinExistence type="predicted"/>
<dbReference type="PANTHER" id="PTHR47178">
    <property type="entry name" value="MONOOXYGENASE, FAD-BINDING"/>
    <property type="match status" value="1"/>
</dbReference>
<gene>
    <name evidence="7" type="ORF">BOTNAR_0574g00010</name>
</gene>
<evidence type="ECO:0000256" key="2">
    <source>
        <dbReference type="ARBA" id="ARBA00022630"/>
    </source>
</evidence>
<dbReference type="Gene3D" id="3.50.50.60">
    <property type="entry name" value="FAD/NAD(P)-binding domain"/>
    <property type="match status" value="1"/>
</dbReference>
<evidence type="ECO:0000256" key="4">
    <source>
        <dbReference type="ARBA" id="ARBA00023002"/>
    </source>
</evidence>
<name>A0A4Z1HC32_9HELO</name>
<keyword evidence="4" id="KW-0560">Oxidoreductase</keyword>
<dbReference type="InterPro" id="IPR036188">
    <property type="entry name" value="FAD/NAD-bd_sf"/>
</dbReference>
<dbReference type="AlphaFoldDB" id="A0A4Z1HC32"/>
<dbReference type="PANTHER" id="PTHR47178:SF6">
    <property type="entry name" value="FAD-BINDING DOMAIN-CONTAINING PROTEIN"/>
    <property type="match status" value="1"/>
</dbReference>
<keyword evidence="2" id="KW-0285">Flavoprotein</keyword>
<dbReference type="EMBL" id="PQXJ01000574">
    <property type="protein sequence ID" value="TGO46646.1"/>
    <property type="molecule type" value="Genomic_DNA"/>
</dbReference>
<dbReference type="Pfam" id="PF13450">
    <property type="entry name" value="NAD_binding_8"/>
    <property type="match status" value="1"/>
</dbReference>
<feature type="domain" description="Cyclic nucleotide-binding" evidence="6">
    <location>
        <begin position="152"/>
        <end position="190"/>
    </location>
</feature>
<comment type="caution">
    <text evidence="7">The sequence shown here is derived from an EMBL/GenBank/DDBJ whole genome shotgun (WGS) entry which is preliminary data.</text>
</comment>
<organism evidence="7 8">
    <name type="scientific">Botryotinia narcissicola</name>
    <dbReference type="NCBI Taxonomy" id="278944"/>
    <lineage>
        <taxon>Eukaryota</taxon>
        <taxon>Fungi</taxon>
        <taxon>Dikarya</taxon>
        <taxon>Ascomycota</taxon>
        <taxon>Pezizomycotina</taxon>
        <taxon>Leotiomycetes</taxon>
        <taxon>Helotiales</taxon>
        <taxon>Sclerotiniaceae</taxon>
        <taxon>Botryotinia</taxon>
    </lineage>
</organism>
<dbReference type="InterPro" id="IPR000595">
    <property type="entry name" value="cNMP-bd_dom"/>
</dbReference>
<keyword evidence="3" id="KW-0274">FAD</keyword>
<evidence type="ECO:0000256" key="5">
    <source>
        <dbReference type="ARBA" id="ARBA00023033"/>
    </source>
</evidence>
<keyword evidence="5" id="KW-0503">Monooxygenase</keyword>
<dbReference type="Pfam" id="PF01494">
    <property type="entry name" value="FAD_binding_3"/>
    <property type="match status" value="1"/>
</dbReference>
<evidence type="ECO:0000313" key="7">
    <source>
        <dbReference type="EMBL" id="TGO46646.1"/>
    </source>
</evidence>
<reference evidence="7 8" key="1">
    <citation type="submission" date="2017-12" db="EMBL/GenBank/DDBJ databases">
        <title>Comparative genomics of Botrytis spp.</title>
        <authorList>
            <person name="Valero-Jimenez C.A."/>
            <person name="Tapia P."/>
            <person name="Veloso J."/>
            <person name="Silva-Moreno E."/>
            <person name="Staats M."/>
            <person name="Valdes J.H."/>
            <person name="Van Kan J.A.L."/>
        </authorList>
    </citation>
    <scope>NUCLEOTIDE SEQUENCE [LARGE SCALE GENOMIC DNA]</scope>
    <source>
        <strain evidence="7 8">MUCL2120</strain>
    </source>
</reference>
<evidence type="ECO:0000256" key="3">
    <source>
        <dbReference type="ARBA" id="ARBA00022827"/>
    </source>
</evidence>
<evidence type="ECO:0000259" key="6">
    <source>
        <dbReference type="PROSITE" id="PS50042"/>
    </source>
</evidence>
<evidence type="ECO:0000313" key="8">
    <source>
        <dbReference type="Proteomes" id="UP000297452"/>
    </source>
</evidence>
<dbReference type="PROSITE" id="PS50042">
    <property type="entry name" value="CNMP_BINDING_3"/>
    <property type="match status" value="1"/>
</dbReference>
<evidence type="ECO:0000256" key="1">
    <source>
        <dbReference type="ARBA" id="ARBA00001974"/>
    </source>
</evidence>
<dbReference type="SUPFAM" id="SSF51905">
    <property type="entry name" value="FAD/NAD(P)-binding domain"/>
    <property type="match status" value="1"/>
</dbReference>
<dbReference type="Proteomes" id="UP000297452">
    <property type="component" value="Unassembled WGS sequence"/>
</dbReference>
<dbReference type="GO" id="GO:0004497">
    <property type="term" value="F:monooxygenase activity"/>
    <property type="evidence" value="ECO:0007669"/>
    <property type="project" value="UniProtKB-KW"/>
</dbReference>
<accession>A0A4Z1HC32</accession>
<comment type="cofactor">
    <cofactor evidence="1">
        <name>FAD</name>
        <dbReference type="ChEBI" id="CHEBI:57692"/>
    </cofactor>
</comment>
<dbReference type="GO" id="GO:0071949">
    <property type="term" value="F:FAD binding"/>
    <property type="evidence" value="ECO:0007669"/>
    <property type="project" value="InterPro"/>
</dbReference>